<dbReference type="Proteomes" id="UP001295462">
    <property type="component" value="Unassembled WGS sequence"/>
</dbReference>
<proteinExistence type="predicted"/>
<comment type="caution">
    <text evidence="1">The sequence shown here is derived from an EMBL/GenBank/DDBJ whole genome shotgun (WGS) entry which is preliminary data.</text>
</comment>
<reference evidence="1" key="1">
    <citation type="submission" date="2022-01" db="EMBL/GenBank/DDBJ databases">
        <authorList>
            <person name="Lagorce A."/>
        </authorList>
    </citation>
    <scope>NUCLEOTIDE SEQUENCE</scope>
    <source>
        <strain evidence="1">Th15_F1_A12</strain>
    </source>
</reference>
<accession>A0AAU9QNZ6</accession>
<evidence type="ECO:0000313" key="2">
    <source>
        <dbReference type="Proteomes" id="UP001295462"/>
    </source>
</evidence>
<evidence type="ECO:0008006" key="3">
    <source>
        <dbReference type="Google" id="ProtNLM"/>
    </source>
</evidence>
<organism evidence="1 2">
    <name type="scientific">Vibrio jasicida</name>
    <dbReference type="NCBI Taxonomy" id="766224"/>
    <lineage>
        <taxon>Bacteria</taxon>
        <taxon>Pseudomonadati</taxon>
        <taxon>Pseudomonadota</taxon>
        <taxon>Gammaproteobacteria</taxon>
        <taxon>Vibrionales</taxon>
        <taxon>Vibrionaceae</taxon>
        <taxon>Vibrio</taxon>
    </lineage>
</organism>
<evidence type="ECO:0000313" key="1">
    <source>
        <dbReference type="EMBL" id="CAH1592782.1"/>
    </source>
</evidence>
<sequence>MAINADGAGNKLIVFLWLFSKYFAHKVIRFYKRAAIIEGRE</sequence>
<protein>
    <recommendedName>
        <fullName evidence="3">DUF3265 domain-containing protein</fullName>
    </recommendedName>
</protein>
<dbReference type="AlphaFoldDB" id="A0AAU9QNZ6"/>
<gene>
    <name evidence="1" type="ORF">THF1A12_250107</name>
</gene>
<dbReference type="EMBL" id="CAKMUD010000078">
    <property type="protein sequence ID" value="CAH1592782.1"/>
    <property type="molecule type" value="Genomic_DNA"/>
</dbReference>
<name>A0AAU9QNZ6_9VIBR</name>